<feature type="binding site" evidence="13">
    <location>
        <position position="245"/>
    </location>
    <ligand>
        <name>substrate</name>
    </ligand>
</feature>
<keyword evidence="16" id="KW-1185">Reference proteome</keyword>
<evidence type="ECO:0000256" key="10">
    <source>
        <dbReference type="ARBA" id="ARBA00023239"/>
    </source>
</evidence>
<comment type="subunit">
    <text evidence="13">Homodimer.</text>
</comment>
<dbReference type="Pfam" id="PF01964">
    <property type="entry name" value="ThiC_Rad_SAM"/>
    <property type="match status" value="1"/>
</dbReference>
<keyword evidence="8 13" id="KW-0408">Iron</keyword>
<feature type="binding site" evidence="13">
    <location>
        <begin position="371"/>
        <end position="374"/>
    </location>
    <ligand>
        <name>substrate</name>
    </ligand>
</feature>
<evidence type="ECO:0000259" key="14">
    <source>
        <dbReference type="Pfam" id="PF13667"/>
    </source>
</evidence>
<evidence type="ECO:0000256" key="13">
    <source>
        <dbReference type="HAMAP-Rule" id="MF_00089"/>
    </source>
</evidence>
<evidence type="ECO:0000256" key="11">
    <source>
        <dbReference type="ARBA" id="ARBA00050218"/>
    </source>
</evidence>
<dbReference type="NCBIfam" id="TIGR00190">
    <property type="entry name" value="thiC"/>
    <property type="match status" value="1"/>
</dbReference>
<dbReference type="GO" id="GO:0009228">
    <property type="term" value="P:thiamine biosynthetic process"/>
    <property type="evidence" value="ECO:0007669"/>
    <property type="project" value="UniProtKB-UniRule"/>
</dbReference>
<dbReference type="GO" id="GO:0070284">
    <property type="term" value="F:phosphomethylpyrimidine synthase activity"/>
    <property type="evidence" value="ECO:0007669"/>
    <property type="project" value="UniProtKB-EC"/>
</dbReference>
<evidence type="ECO:0000256" key="6">
    <source>
        <dbReference type="ARBA" id="ARBA00022833"/>
    </source>
</evidence>
<keyword evidence="4 13" id="KW-0949">S-adenosyl-L-methionine</keyword>
<evidence type="ECO:0000256" key="2">
    <source>
        <dbReference type="ARBA" id="ARBA00004948"/>
    </source>
</evidence>
<dbReference type="InterPro" id="IPR025747">
    <property type="entry name" value="ThiC-associated_dom"/>
</dbReference>
<evidence type="ECO:0000313" key="16">
    <source>
        <dbReference type="Proteomes" id="UP000681075"/>
    </source>
</evidence>
<evidence type="ECO:0000313" key="15">
    <source>
        <dbReference type="EMBL" id="GIL41397.1"/>
    </source>
</evidence>
<dbReference type="PANTHER" id="PTHR30557:SF1">
    <property type="entry name" value="PHOSPHOMETHYLPYRIMIDINE SYNTHASE, CHLOROPLASTIC"/>
    <property type="match status" value="1"/>
</dbReference>
<comment type="pathway">
    <text evidence="2 13">Cofactor biosynthesis; thiamine diphosphate biosynthesis.</text>
</comment>
<comment type="caution">
    <text evidence="15">The sequence shown here is derived from an EMBL/GenBank/DDBJ whole genome shotgun (WGS) entry which is preliminary data.</text>
</comment>
<dbReference type="Gene3D" id="3.20.20.540">
    <property type="entry name" value="Radical SAM ThiC family, central domain"/>
    <property type="match status" value="1"/>
</dbReference>
<feature type="binding site" evidence="13">
    <location>
        <position position="566"/>
    </location>
    <ligand>
        <name>[4Fe-4S] cluster</name>
        <dbReference type="ChEBI" id="CHEBI:49883"/>
        <note>4Fe-4S-S-AdoMet</note>
    </ligand>
</feature>
<evidence type="ECO:0000256" key="9">
    <source>
        <dbReference type="ARBA" id="ARBA00023014"/>
    </source>
</evidence>
<dbReference type="HAMAP" id="MF_00089">
    <property type="entry name" value="ThiC"/>
    <property type="match status" value="1"/>
</dbReference>
<dbReference type="GO" id="GO:0005829">
    <property type="term" value="C:cytosol"/>
    <property type="evidence" value="ECO:0007669"/>
    <property type="project" value="TreeGrafter"/>
</dbReference>
<proteinExistence type="inferred from homology"/>
<feature type="binding site" evidence="13">
    <location>
        <position position="437"/>
    </location>
    <ligand>
        <name>substrate</name>
    </ligand>
</feature>
<evidence type="ECO:0000256" key="3">
    <source>
        <dbReference type="ARBA" id="ARBA00022485"/>
    </source>
</evidence>
<feature type="domain" description="ThiC-associated" evidence="14">
    <location>
        <begin position="17"/>
        <end position="87"/>
    </location>
</feature>
<reference evidence="15" key="1">
    <citation type="submission" date="2021-02" db="EMBL/GenBank/DDBJ databases">
        <title>Genome sequence of Rhodospirillales sp. strain TMPK1 isolated from soil.</title>
        <authorList>
            <person name="Nakai R."/>
            <person name="Kusada H."/>
            <person name="Tamaki H."/>
        </authorList>
    </citation>
    <scope>NUCLEOTIDE SEQUENCE</scope>
    <source>
        <strain evidence="15">TMPK1</strain>
    </source>
</reference>
<comment type="similarity">
    <text evidence="12 13">Belongs to the ThiC family.</text>
</comment>
<feature type="binding site" evidence="13">
    <location>
        <position position="558"/>
    </location>
    <ligand>
        <name>[4Fe-4S] cluster</name>
        <dbReference type="ChEBI" id="CHEBI:49883"/>
        <note>4Fe-4S-S-AdoMet</note>
    </ligand>
</feature>
<dbReference type="GO" id="GO:0009229">
    <property type="term" value="P:thiamine diphosphate biosynthetic process"/>
    <property type="evidence" value="ECO:0007669"/>
    <property type="project" value="UniProtKB-UniRule"/>
</dbReference>
<accession>A0A8S8XIE2</accession>
<dbReference type="EC" id="4.1.99.17" evidence="13"/>
<dbReference type="PANTHER" id="PTHR30557">
    <property type="entry name" value="THIAMINE BIOSYNTHESIS PROTEIN THIC"/>
    <property type="match status" value="1"/>
</dbReference>
<evidence type="ECO:0000256" key="5">
    <source>
        <dbReference type="ARBA" id="ARBA00022723"/>
    </source>
</evidence>
<dbReference type="SFLD" id="SFLDF00407">
    <property type="entry name" value="phosphomethylpyrimidine_syntha"/>
    <property type="match status" value="1"/>
</dbReference>
<dbReference type="InterPro" id="IPR037509">
    <property type="entry name" value="ThiC"/>
</dbReference>
<dbReference type="NCBIfam" id="NF006763">
    <property type="entry name" value="PRK09284.1"/>
    <property type="match status" value="1"/>
</dbReference>
<dbReference type="Pfam" id="PF13667">
    <property type="entry name" value="ThiC-associated"/>
    <property type="match status" value="1"/>
</dbReference>
<feature type="binding site" evidence="13">
    <location>
        <position position="216"/>
    </location>
    <ligand>
        <name>substrate</name>
    </ligand>
</feature>
<evidence type="ECO:0000256" key="12">
    <source>
        <dbReference type="ARBA" id="ARBA00061546"/>
    </source>
</evidence>
<keyword evidence="9 13" id="KW-0411">Iron-sulfur</keyword>
<dbReference type="NCBIfam" id="NF009895">
    <property type="entry name" value="PRK13352.1"/>
    <property type="match status" value="1"/>
</dbReference>
<dbReference type="EMBL" id="BOPV01000001">
    <property type="protein sequence ID" value="GIL41397.1"/>
    <property type="molecule type" value="Genomic_DNA"/>
</dbReference>
<keyword evidence="5 13" id="KW-0479">Metal-binding</keyword>
<feature type="binding site" evidence="13">
    <location>
        <position position="274"/>
    </location>
    <ligand>
        <name>substrate</name>
    </ligand>
</feature>
<comment type="function">
    <text evidence="1 13">Catalyzes the synthesis of the hydroxymethylpyrimidine phosphate (HMP-P) moiety of thiamine from aminoimidazole ribotide (AIR) in a radical S-adenosyl-L-methionine (SAM)-dependent reaction.</text>
</comment>
<sequence>MPDGLPTQAQFTVSTGPLPASRKIYVAGAQHPDLRVPMREITVGGGEPPVRVYDPSGPYSDANVKIDVRKGLAKLRAGWIDARGDVETYEGRHVRPEDDGRKSTSEQLPRFDLTGFKPKRAKSGAAVTQLAYARRGIITPEMEFVAIRENLGRAALKEKLQRDGEDFGASIPDFVTPEFVREEVARGRAIIPANINHPELEPMAIGRNFLVKINANIGNSAVASSIEEEVEKMVWSIRWGADTVMDLSTGKDIHTTREWILRNSPVPIGTVPIYQALEKVNGKAEDLTWEIYRDTLIEQCEQGVDYFTIHAGVRLAYVPLTANRVTGIVSRGGSIMAKWCLAHHQESFLYTRFAEICEILRAYDVSFSLGDGLRPGSIADANDRAQFAELETLGELTKVAWDQDCQVMIEGPGHVPMHKIKVNMEKQLKLCGEAPFYTLGPLVTDIAPGYDHITSGIGAAMIGWFGTAMLCYVTPKEHLGLPDRDDVKVGVITYKLAAHAADLAKGHPAAQVRDDALSRARFEFRWRDQFNLSLDPETAEKFHDQTLPAEGAKVAHFCSMCGPKFCSMKITQEVRDYAAEQGMAAKSNEFLAQGAEIYLPAIEEAAE</sequence>
<dbReference type="GO" id="GO:0051539">
    <property type="term" value="F:4 iron, 4 sulfur cluster binding"/>
    <property type="evidence" value="ECO:0007669"/>
    <property type="project" value="UniProtKB-KW"/>
</dbReference>
<comment type="catalytic activity">
    <reaction evidence="11 13">
        <text>5-amino-1-(5-phospho-beta-D-ribosyl)imidazole + S-adenosyl-L-methionine = 4-amino-2-methyl-5-(phosphooxymethyl)pyrimidine + CO + 5'-deoxyadenosine + formate + L-methionine + 3 H(+)</text>
        <dbReference type="Rhea" id="RHEA:24840"/>
        <dbReference type="ChEBI" id="CHEBI:15378"/>
        <dbReference type="ChEBI" id="CHEBI:15740"/>
        <dbReference type="ChEBI" id="CHEBI:17245"/>
        <dbReference type="ChEBI" id="CHEBI:17319"/>
        <dbReference type="ChEBI" id="CHEBI:57844"/>
        <dbReference type="ChEBI" id="CHEBI:58354"/>
        <dbReference type="ChEBI" id="CHEBI:59789"/>
        <dbReference type="ChEBI" id="CHEBI:137981"/>
        <dbReference type="EC" id="4.1.99.17"/>
    </reaction>
</comment>
<keyword evidence="3 13" id="KW-0004">4Fe-4S</keyword>
<gene>
    <name evidence="13 15" type="primary">thiC</name>
    <name evidence="15" type="ORF">TMPK1_36340</name>
</gene>
<dbReference type="AlphaFoldDB" id="A0A8S8XIE2"/>
<keyword evidence="10 13" id="KW-0456">Lyase</keyword>
<name>A0A8S8XIE2_9PROT</name>
<dbReference type="FunFam" id="3.20.20.540:FF:000001">
    <property type="entry name" value="Phosphomethylpyrimidine synthase"/>
    <property type="match status" value="1"/>
</dbReference>
<dbReference type="Gene3D" id="6.10.250.620">
    <property type="match status" value="1"/>
</dbReference>
<feature type="binding site" evidence="13">
    <location>
        <position position="561"/>
    </location>
    <ligand>
        <name>[4Fe-4S] cluster</name>
        <dbReference type="ChEBI" id="CHEBI:49883"/>
        <note>4Fe-4S-S-AdoMet</note>
    </ligand>
</feature>
<keyword evidence="7 13" id="KW-0784">Thiamine biosynthesis</keyword>
<dbReference type="SFLD" id="SFLDS00113">
    <property type="entry name" value="Radical_SAM_Phosphomethylpyrim"/>
    <property type="match status" value="1"/>
</dbReference>
<dbReference type="InterPro" id="IPR002817">
    <property type="entry name" value="ThiC/BzaA/B"/>
</dbReference>
<dbReference type="RefSeq" id="WP_420244866.1">
    <property type="nucleotide sequence ID" value="NZ_BOPV01000001.1"/>
</dbReference>
<evidence type="ECO:0000256" key="4">
    <source>
        <dbReference type="ARBA" id="ARBA00022691"/>
    </source>
</evidence>
<dbReference type="Proteomes" id="UP000681075">
    <property type="component" value="Unassembled WGS sequence"/>
</dbReference>
<evidence type="ECO:0000256" key="7">
    <source>
        <dbReference type="ARBA" id="ARBA00022977"/>
    </source>
</evidence>
<dbReference type="GO" id="GO:0008270">
    <property type="term" value="F:zinc ion binding"/>
    <property type="evidence" value="ECO:0007669"/>
    <property type="project" value="UniProtKB-UniRule"/>
</dbReference>
<feature type="binding site" evidence="13">
    <location>
        <position position="410"/>
    </location>
    <ligand>
        <name>substrate</name>
    </ligand>
</feature>
<comment type="cofactor">
    <cofactor evidence="13">
        <name>[4Fe-4S] cluster</name>
        <dbReference type="ChEBI" id="CHEBI:49883"/>
    </cofactor>
    <text evidence="13">Binds 1 [4Fe-4S] cluster per subunit. The cluster is coordinated with 3 cysteines and an exchangeable S-adenosyl-L-methionine.</text>
</comment>
<feature type="binding site" evidence="13">
    <location>
        <begin position="330"/>
        <end position="332"/>
    </location>
    <ligand>
        <name>substrate</name>
    </ligand>
</feature>
<dbReference type="SFLD" id="SFLDG01114">
    <property type="entry name" value="phosphomethylpyrimidine_syntha"/>
    <property type="match status" value="1"/>
</dbReference>
<evidence type="ECO:0000256" key="1">
    <source>
        <dbReference type="ARBA" id="ARBA00003175"/>
    </source>
</evidence>
<protein>
    <recommendedName>
        <fullName evidence="13">Phosphomethylpyrimidine synthase</fullName>
        <ecNumber evidence="13">4.1.99.17</ecNumber>
    </recommendedName>
    <alternativeName>
        <fullName evidence="13">Hydroxymethylpyrimidine phosphate synthase</fullName>
        <shortName evidence="13">HMP-P synthase</shortName>
        <shortName evidence="13">HMP-phosphate synthase</shortName>
        <shortName evidence="13">HMPP synthase</shortName>
    </alternativeName>
    <alternativeName>
        <fullName evidence="13">Thiamine biosynthesis protein ThiC</fullName>
    </alternativeName>
</protein>
<feature type="binding site" evidence="13">
    <location>
        <position position="414"/>
    </location>
    <ligand>
        <name>Zn(2+)</name>
        <dbReference type="ChEBI" id="CHEBI:29105"/>
    </ligand>
</feature>
<keyword evidence="6 13" id="KW-0862">Zinc</keyword>
<organism evidence="15 16">
    <name type="scientific">Roseiterribacter gracilis</name>
    <dbReference type="NCBI Taxonomy" id="2812848"/>
    <lineage>
        <taxon>Bacteria</taxon>
        <taxon>Pseudomonadati</taxon>
        <taxon>Pseudomonadota</taxon>
        <taxon>Alphaproteobacteria</taxon>
        <taxon>Rhodospirillales</taxon>
        <taxon>Roseiterribacteraceae</taxon>
        <taxon>Roseiterribacter</taxon>
    </lineage>
</organism>
<feature type="binding site" evidence="13">
    <location>
        <position position="478"/>
    </location>
    <ligand>
        <name>Zn(2+)</name>
        <dbReference type="ChEBI" id="CHEBI:29105"/>
    </ligand>
</feature>
<dbReference type="InterPro" id="IPR038521">
    <property type="entry name" value="ThiC/Bza_core_dom"/>
</dbReference>
<evidence type="ECO:0000256" key="8">
    <source>
        <dbReference type="ARBA" id="ARBA00023004"/>
    </source>
</evidence>
<feature type="binding site" evidence="13">
    <location>
        <position position="310"/>
    </location>
    <ligand>
        <name>substrate</name>
    </ligand>
</feature>